<dbReference type="GO" id="GO:0008374">
    <property type="term" value="F:O-acyltransferase activity"/>
    <property type="evidence" value="ECO:0007669"/>
    <property type="project" value="TreeGrafter"/>
</dbReference>
<dbReference type="PANTHER" id="PTHR23416">
    <property type="entry name" value="SIALIC ACID SYNTHASE-RELATED"/>
    <property type="match status" value="1"/>
</dbReference>
<dbReference type="Gene3D" id="2.160.10.10">
    <property type="entry name" value="Hexapeptide repeat proteins"/>
    <property type="match status" value="1"/>
</dbReference>
<organism evidence="4 5">
    <name type="scientific">Bryocella elongata</name>
    <dbReference type="NCBI Taxonomy" id="863522"/>
    <lineage>
        <taxon>Bacteria</taxon>
        <taxon>Pseudomonadati</taxon>
        <taxon>Acidobacteriota</taxon>
        <taxon>Terriglobia</taxon>
        <taxon>Terriglobales</taxon>
        <taxon>Acidobacteriaceae</taxon>
        <taxon>Bryocella</taxon>
    </lineage>
</organism>
<dbReference type="CDD" id="cd05825">
    <property type="entry name" value="LbH_wcaF_like"/>
    <property type="match status" value="1"/>
</dbReference>
<proteinExistence type="inferred from homology"/>
<evidence type="ECO:0000256" key="2">
    <source>
        <dbReference type="ARBA" id="ARBA00022679"/>
    </source>
</evidence>
<dbReference type="Proteomes" id="UP000236728">
    <property type="component" value="Unassembled WGS sequence"/>
</dbReference>
<dbReference type="InterPro" id="IPR051159">
    <property type="entry name" value="Hexapeptide_acetyltransf"/>
</dbReference>
<dbReference type="GO" id="GO:0005829">
    <property type="term" value="C:cytosol"/>
    <property type="evidence" value="ECO:0007669"/>
    <property type="project" value="TreeGrafter"/>
</dbReference>
<dbReference type="SUPFAM" id="SSF51161">
    <property type="entry name" value="Trimeric LpxA-like enzymes"/>
    <property type="match status" value="1"/>
</dbReference>
<reference evidence="4 5" key="1">
    <citation type="submission" date="2016-10" db="EMBL/GenBank/DDBJ databases">
        <authorList>
            <person name="de Groot N.N."/>
        </authorList>
    </citation>
    <scope>NUCLEOTIDE SEQUENCE [LARGE SCALE GENOMIC DNA]</scope>
    <source>
        <strain evidence="4 5">DSM 22489</strain>
    </source>
</reference>
<name>A0A1H5Z7P1_9BACT</name>
<comment type="similarity">
    <text evidence="1">Belongs to the transferase hexapeptide repeat family.</text>
</comment>
<keyword evidence="5" id="KW-1185">Reference proteome</keyword>
<feature type="region of interest" description="Disordered" evidence="3">
    <location>
        <begin position="191"/>
        <end position="212"/>
    </location>
</feature>
<evidence type="ECO:0000256" key="1">
    <source>
        <dbReference type="ARBA" id="ARBA00007274"/>
    </source>
</evidence>
<dbReference type="EMBL" id="FNVA01000004">
    <property type="protein sequence ID" value="SEG32050.1"/>
    <property type="molecule type" value="Genomic_DNA"/>
</dbReference>
<protein>
    <submittedName>
        <fullName evidence="4">Putative colanic acid biosynthesis acetyltransferase WcaF</fullName>
    </submittedName>
</protein>
<evidence type="ECO:0000313" key="5">
    <source>
        <dbReference type="Proteomes" id="UP000236728"/>
    </source>
</evidence>
<sequence length="212" mass="23603">MARLPDYRAQEGLDNADAYTRPSFSLINRVVRLVWNITWLVLYRPSPRTMHRWRALLLRCFGATVGPDCHFYPSSRVWAPWNLICEDHVAAGDGVEIYNPSPIQLDSHVILSQGSYLCGATHDSDDPAFPLLSYRMHIHRYAWICARACVAPGVTVGEGAVLGLASVATRDLSPWTVYSGHPAVPIRERNRTIDEAGRPLPVESEARGVPAD</sequence>
<dbReference type="PANTHER" id="PTHR23416:SF23">
    <property type="entry name" value="ACETYLTRANSFERASE C18B11.09C-RELATED"/>
    <property type="match status" value="1"/>
</dbReference>
<dbReference type="RefSeq" id="WP_235011558.1">
    <property type="nucleotide sequence ID" value="NZ_FNVA01000004.1"/>
</dbReference>
<dbReference type="AlphaFoldDB" id="A0A1H5Z7P1"/>
<keyword evidence="2 4" id="KW-0808">Transferase</keyword>
<accession>A0A1H5Z7P1</accession>
<dbReference type="InterPro" id="IPR011004">
    <property type="entry name" value="Trimer_LpxA-like_sf"/>
</dbReference>
<gene>
    <name evidence="4" type="ORF">SAMN05421819_2493</name>
</gene>
<evidence type="ECO:0000313" key="4">
    <source>
        <dbReference type="EMBL" id="SEG32050.1"/>
    </source>
</evidence>
<evidence type="ECO:0000256" key="3">
    <source>
        <dbReference type="SAM" id="MobiDB-lite"/>
    </source>
</evidence>